<dbReference type="RefSeq" id="XP_014145125.1">
    <property type="nucleotide sequence ID" value="XM_014289650.1"/>
</dbReference>
<evidence type="ECO:0008006" key="4">
    <source>
        <dbReference type="Google" id="ProtNLM"/>
    </source>
</evidence>
<keyword evidence="3" id="KW-1185">Reference proteome</keyword>
<protein>
    <recommendedName>
        <fullName evidence="4">Secreted protein</fullName>
    </recommendedName>
</protein>
<dbReference type="AlphaFoldDB" id="A0A0L0F4U3"/>
<feature type="non-terminal residue" evidence="2">
    <location>
        <position position="67"/>
    </location>
</feature>
<accession>A0A0L0F4U3</accession>
<reference evidence="2 3" key="1">
    <citation type="submission" date="2011-02" db="EMBL/GenBank/DDBJ databases">
        <title>The Genome Sequence of Sphaeroforma arctica JP610.</title>
        <authorList>
            <consortium name="The Broad Institute Genome Sequencing Platform"/>
            <person name="Russ C."/>
            <person name="Cuomo C."/>
            <person name="Young S.K."/>
            <person name="Zeng Q."/>
            <person name="Gargeya S."/>
            <person name="Alvarado L."/>
            <person name="Berlin A."/>
            <person name="Chapman S.B."/>
            <person name="Chen Z."/>
            <person name="Freedman E."/>
            <person name="Gellesch M."/>
            <person name="Goldberg J."/>
            <person name="Griggs A."/>
            <person name="Gujja S."/>
            <person name="Heilman E."/>
            <person name="Heiman D."/>
            <person name="Howarth C."/>
            <person name="Mehta T."/>
            <person name="Neiman D."/>
            <person name="Pearson M."/>
            <person name="Roberts A."/>
            <person name="Saif S."/>
            <person name="Shea T."/>
            <person name="Shenoy N."/>
            <person name="Sisk P."/>
            <person name="Stolte C."/>
            <person name="Sykes S."/>
            <person name="White J."/>
            <person name="Yandava C."/>
            <person name="Burger G."/>
            <person name="Gray M.W."/>
            <person name="Holland P.W.H."/>
            <person name="King N."/>
            <person name="Lang F.B.F."/>
            <person name="Roger A.J."/>
            <person name="Ruiz-Trillo I."/>
            <person name="Haas B."/>
            <person name="Nusbaum C."/>
            <person name="Birren B."/>
        </authorList>
    </citation>
    <scope>NUCLEOTIDE SEQUENCE [LARGE SCALE GENOMIC DNA]</scope>
    <source>
        <strain evidence="2 3">JP610</strain>
    </source>
</reference>
<gene>
    <name evidence="2" type="ORF">SARC_16240</name>
</gene>
<keyword evidence="1" id="KW-0732">Signal</keyword>
<evidence type="ECO:0000313" key="3">
    <source>
        <dbReference type="Proteomes" id="UP000054560"/>
    </source>
</evidence>
<dbReference type="Proteomes" id="UP000054560">
    <property type="component" value="Unassembled WGS sequence"/>
</dbReference>
<evidence type="ECO:0000313" key="2">
    <source>
        <dbReference type="EMBL" id="KNC71223.1"/>
    </source>
</evidence>
<feature type="chain" id="PRO_5005538556" description="Secreted protein" evidence="1">
    <location>
        <begin position="32"/>
        <end position="67"/>
    </location>
</feature>
<evidence type="ECO:0000256" key="1">
    <source>
        <dbReference type="SAM" id="SignalP"/>
    </source>
</evidence>
<organism evidence="2 3">
    <name type="scientific">Sphaeroforma arctica JP610</name>
    <dbReference type="NCBI Taxonomy" id="667725"/>
    <lineage>
        <taxon>Eukaryota</taxon>
        <taxon>Ichthyosporea</taxon>
        <taxon>Ichthyophonida</taxon>
        <taxon>Sphaeroforma</taxon>
    </lineage>
</organism>
<name>A0A0L0F4U3_9EUKA</name>
<dbReference type="EMBL" id="KQ249241">
    <property type="protein sequence ID" value="KNC71223.1"/>
    <property type="molecule type" value="Genomic_DNA"/>
</dbReference>
<sequence>MTNSPFSISKFLKIAFAVIVVILVPTSSGDGMPMSCHTQSTINMATTSLIICDKLPIEAARTEGILA</sequence>
<feature type="signal peptide" evidence="1">
    <location>
        <begin position="1"/>
        <end position="31"/>
    </location>
</feature>
<dbReference type="GeneID" id="25916744"/>
<proteinExistence type="predicted"/>